<dbReference type="GO" id="GO:0003677">
    <property type="term" value="F:DNA binding"/>
    <property type="evidence" value="ECO:0007669"/>
    <property type="project" value="InterPro"/>
</dbReference>
<dbReference type="InterPro" id="IPR010982">
    <property type="entry name" value="Lambda_DNA-bd_dom_sf"/>
</dbReference>
<keyword evidence="3" id="KW-1185">Reference proteome</keyword>
<dbReference type="Pfam" id="PF13443">
    <property type="entry name" value="HTH_26"/>
    <property type="match status" value="1"/>
</dbReference>
<accession>A0A7X5QZ31</accession>
<protein>
    <submittedName>
        <fullName evidence="2">Transcriptional regulator with XRE-family HTH domain</fullName>
    </submittedName>
</protein>
<dbReference type="EMBL" id="JAAMOX010000001">
    <property type="protein sequence ID" value="NIH52512.1"/>
    <property type="molecule type" value="Genomic_DNA"/>
</dbReference>
<sequence>MNATNVQQMNQPVAVIRPGLLDRLKGNSGIRNDEAFARLIGVSRATLQRFKNGDEVSMRAAVGISLAFGLGIGEIVEVRQVEGDPSSRSDVGAAS</sequence>
<proteinExistence type="predicted"/>
<dbReference type="InterPro" id="IPR001387">
    <property type="entry name" value="Cro/C1-type_HTH"/>
</dbReference>
<organism evidence="2 3">
    <name type="scientific">Lysinibacter cavernae</name>
    <dbReference type="NCBI Taxonomy" id="1640652"/>
    <lineage>
        <taxon>Bacteria</taxon>
        <taxon>Bacillati</taxon>
        <taxon>Actinomycetota</taxon>
        <taxon>Actinomycetes</taxon>
        <taxon>Micrococcales</taxon>
        <taxon>Microbacteriaceae</taxon>
        <taxon>Lysinibacter</taxon>
    </lineage>
</organism>
<feature type="domain" description="HTH cro/C1-type" evidence="1">
    <location>
        <begin position="29"/>
        <end position="78"/>
    </location>
</feature>
<name>A0A7X5QZ31_9MICO</name>
<evidence type="ECO:0000313" key="2">
    <source>
        <dbReference type="EMBL" id="NIH52512.1"/>
    </source>
</evidence>
<dbReference type="AlphaFoldDB" id="A0A7X5QZ31"/>
<dbReference type="RefSeq" id="WP_208402409.1">
    <property type="nucleotide sequence ID" value="NZ_JAAMOX010000001.1"/>
</dbReference>
<dbReference type="Proteomes" id="UP000541033">
    <property type="component" value="Unassembled WGS sequence"/>
</dbReference>
<comment type="caution">
    <text evidence="2">The sequence shown here is derived from an EMBL/GenBank/DDBJ whole genome shotgun (WGS) entry which is preliminary data.</text>
</comment>
<evidence type="ECO:0000313" key="3">
    <source>
        <dbReference type="Proteomes" id="UP000541033"/>
    </source>
</evidence>
<reference evidence="2 3" key="1">
    <citation type="submission" date="2020-02" db="EMBL/GenBank/DDBJ databases">
        <title>Sequencing the genomes of 1000 actinobacteria strains.</title>
        <authorList>
            <person name="Klenk H.-P."/>
        </authorList>
    </citation>
    <scope>NUCLEOTIDE SEQUENCE [LARGE SCALE GENOMIC DNA]</scope>
    <source>
        <strain evidence="2 3">DSM 27960</strain>
    </source>
</reference>
<evidence type="ECO:0000259" key="1">
    <source>
        <dbReference type="Pfam" id="PF13443"/>
    </source>
</evidence>
<dbReference type="SUPFAM" id="SSF47413">
    <property type="entry name" value="lambda repressor-like DNA-binding domains"/>
    <property type="match status" value="1"/>
</dbReference>
<gene>
    <name evidence="2" type="ORF">FHX76_000380</name>
</gene>